<dbReference type="InterPro" id="IPR003593">
    <property type="entry name" value="AAA+_ATPase"/>
</dbReference>
<keyword evidence="2" id="KW-0813">Transport</keyword>
<comment type="caution">
    <text evidence="6">The sequence shown here is derived from an EMBL/GenBank/DDBJ whole genome shotgun (WGS) entry which is preliminary data.</text>
</comment>
<evidence type="ECO:0000313" key="6">
    <source>
        <dbReference type="EMBL" id="TDQ40327.1"/>
    </source>
</evidence>
<dbReference type="Pfam" id="PF00005">
    <property type="entry name" value="ABC_tran"/>
    <property type="match status" value="1"/>
</dbReference>
<dbReference type="PANTHER" id="PTHR42734:SF17">
    <property type="entry name" value="METAL TRANSPORT SYSTEM ATP-BINDING PROTEIN TM_0124-RELATED"/>
    <property type="match status" value="1"/>
</dbReference>
<dbReference type="GO" id="GO:0005524">
    <property type="term" value="F:ATP binding"/>
    <property type="evidence" value="ECO:0007669"/>
    <property type="project" value="UniProtKB-KW"/>
</dbReference>
<dbReference type="RefSeq" id="WP_133580151.1">
    <property type="nucleotide sequence ID" value="NZ_SNYJ01000006.1"/>
</dbReference>
<comment type="similarity">
    <text evidence="1">Belongs to the ABC transporter superfamily.</text>
</comment>
<dbReference type="PANTHER" id="PTHR42734">
    <property type="entry name" value="METAL TRANSPORT SYSTEM ATP-BINDING PROTEIN TM_0124-RELATED"/>
    <property type="match status" value="1"/>
</dbReference>
<protein>
    <submittedName>
        <fullName evidence="6">Iron complex transport system ATP-binding protein</fullName>
    </submittedName>
</protein>
<dbReference type="InterPro" id="IPR027417">
    <property type="entry name" value="P-loop_NTPase"/>
</dbReference>
<keyword evidence="4 6" id="KW-0067">ATP-binding</keyword>
<organism evidence="6 7">
    <name type="scientific">Aureibacillus halotolerans</name>
    <dbReference type="NCBI Taxonomy" id="1508390"/>
    <lineage>
        <taxon>Bacteria</taxon>
        <taxon>Bacillati</taxon>
        <taxon>Bacillota</taxon>
        <taxon>Bacilli</taxon>
        <taxon>Bacillales</taxon>
        <taxon>Bacillaceae</taxon>
        <taxon>Aureibacillus</taxon>
    </lineage>
</organism>
<evidence type="ECO:0000256" key="2">
    <source>
        <dbReference type="ARBA" id="ARBA00022448"/>
    </source>
</evidence>
<dbReference type="SMART" id="SM00382">
    <property type="entry name" value="AAA"/>
    <property type="match status" value="1"/>
</dbReference>
<dbReference type="PROSITE" id="PS50893">
    <property type="entry name" value="ABC_TRANSPORTER_2"/>
    <property type="match status" value="1"/>
</dbReference>
<dbReference type="GO" id="GO:0016887">
    <property type="term" value="F:ATP hydrolysis activity"/>
    <property type="evidence" value="ECO:0007669"/>
    <property type="project" value="InterPro"/>
</dbReference>
<proteinExistence type="inferred from homology"/>
<gene>
    <name evidence="6" type="ORF">EV213_10643</name>
</gene>
<reference evidence="6 7" key="1">
    <citation type="submission" date="2019-03" db="EMBL/GenBank/DDBJ databases">
        <title>Genomic Encyclopedia of Type Strains, Phase IV (KMG-IV): sequencing the most valuable type-strain genomes for metagenomic binning, comparative biology and taxonomic classification.</title>
        <authorList>
            <person name="Goeker M."/>
        </authorList>
    </citation>
    <scope>NUCLEOTIDE SEQUENCE [LARGE SCALE GENOMIC DNA]</scope>
    <source>
        <strain evidence="6 7">DSM 28697</strain>
    </source>
</reference>
<dbReference type="InterPro" id="IPR017871">
    <property type="entry name" value="ABC_transporter-like_CS"/>
</dbReference>
<dbReference type="InterPro" id="IPR050153">
    <property type="entry name" value="Metal_Ion_Import_ABC"/>
</dbReference>
<evidence type="ECO:0000256" key="1">
    <source>
        <dbReference type="ARBA" id="ARBA00005417"/>
    </source>
</evidence>
<feature type="domain" description="ABC transporter" evidence="5">
    <location>
        <begin position="4"/>
        <end position="242"/>
    </location>
</feature>
<sequence>MSIFSLDTINWQRNGRQILKDVSWRVEKGEKWVVFGKNGSGKTALLNIISGNMFPSSGDVKVFGETFGKFPLWEIRKRVGWVSSALQERLKSHESCLDIVVSGKFASIGIYEEVTQQDKEKATALLTSLSMEAFATHAYMTLSQGEKQRILLARALMADPELLILDEPCTGLDIPSRESLLQAVEDLSRESDLVVLYVTHHTEEVLPFFEKALLMHNGEIHKKGQTEDVFTSGHLSAVLDLPVEVTKTNGRYYTVLEKAEFSRSWKTGKTDM</sequence>
<dbReference type="EMBL" id="SNYJ01000006">
    <property type="protein sequence ID" value="TDQ40327.1"/>
    <property type="molecule type" value="Genomic_DNA"/>
</dbReference>
<dbReference type="OrthoDB" id="9789994at2"/>
<evidence type="ECO:0000256" key="3">
    <source>
        <dbReference type="ARBA" id="ARBA00022741"/>
    </source>
</evidence>
<dbReference type="InterPro" id="IPR003439">
    <property type="entry name" value="ABC_transporter-like_ATP-bd"/>
</dbReference>
<dbReference type="Proteomes" id="UP000295632">
    <property type="component" value="Unassembled WGS sequence"/>
</dbReference>
<evidence type="ECO:0000256" key="4">
    <source>
        <dbReference type="ARBA" id="ARBA00022840"/>
    </source>
</evidence>
<dbReference type="SUPFAM" id="SSF52540">
    <property type="entry name" value="P-loop containing nucleoside triphosphate hydrolases"/>
    <property type="match status" value="1"/>
</dbReference>
<accession>A0A4V6PWI1</accession>
<evidence type="ECO:0000313" key="7">
    <source>
        <dbReference type="Proteomes" id="UP000295632"/>
    </source>
</evidence>
<dbReference type="Gene3D" id="3.40.50.300">
    <property type="entry name" value="P-loop containing nucleotide triphosphate hydrolases"/>
    <property type="match status" value="1"/>
</dbReference>
<keyword evidence="3" id="KW-0547">Nucleotide-binding</keyword>
<name>A0A4V6PWI1_9BACI</name>
<dbReference type="PROSITE" id="PS00211">
    <property type="entry name" value="ABC_TRANSPORTER_1"/>
    <property type="match status" value="1"/>
</dbReference>
<dbReference type="AlphaFoldDB" id="A0A4V6PWI1"/>
<keyword evidence="7" id="KW-1185">Reference proteome</keyword>
<evidence type="ECO:0000259" key="5">
    <source>
        <dbReference type="PROSITE" id="PS50893"/>
    </source>
</evidence>